<reference evidence="1 2" key="1">
    <citation type="submission" date="2019-07" db="EMBL/GenBank/DDBJ databases">
        <title>Whole genome shotgun sequence of Lactobacillus diolivorans NBRC 107869.</title>
        <authorList>
            <person name="Hosoyama A."/>
            <person name="Uohara A."/>
            <person name="Ohji S."/>
            <person name="Ichikawa N."/>
        </authorList>
    </citation>
    <scope>NUCLEOTIDE SEQUENCE [LARGE SCALE GENOMIC DNA]</scope>
    <source>
        <strain evidence="1 2">NBRC 107869</strain>
    </source>
</reference>
<sequence length="74" mass="8604">MSDHESYEFKVKMMIIGSPTTTFDELGEFNYVIINQGRILIPFWLSMSHLFSSAVNELSLKVMNFSLNIREELL</sequence>
<comment type="caution">
    <text evidence="1">The sequence shown here is derived from an EMBL/GenBank/DDBJ whole genome shotgun (WGS) entry which is preliminary data.</text>
</comment>
<proteinExistence type="predicted"/>
<dbReference type="Proteomes" id="UP000321409">
    <property type="component" value="Unassembled WGS sequence"/>
</dbReference>
<protein>
    <submittedName>
        <fullName evidence="1">Uncharacterized protein</fullName>
    </submittedName>
</protein>
<dbReference type="EMBL" id="BKAB01000072">
    <property type="protein sequence ID" value="GEP25123.1"/>
    <property type="molecule type" value="Genomic_DNA"/>
</dbReference>
<gene>
    <name evidence="1" type="ORF">LDI01_27160</name>
</gene>
<organism evidence="1 2">
    <name type="scientific">Lentilactobacillus diolivorans</name>
    <dbReference type="NCBI Taxonomy" id="179838"/>
    <lineage>
        <taxon>Bacteria</taxon>
        <taxon>Bacillati</taxon>
        <taxon>Bacillota</taxon>
        <taxon>Bacilli</taxon>
        <taxon>Lactobacillales</taxon>
        <taxon>Lactobacillaceae</taxon>
        <taxon>Lentilactobacillus</taxon>
    </lineage>
</organism>
<accession>A0ABQ0XGD0</accession>
<name>A0ABQ0XGD0_9LACO</name>
<keyword evidence="2" id="KW-1185">Reference proteome</keyword>
<evidence type="ECO:0000313" key="1">
    <source>
        <dbReference type="EMBL" id="GEP25123.1"/>
    </source>
</evidence>
<evidence type="ECO:0000313" key="2">
    <source>
        <dbReference type="Proteomes" id="UP000321409"/>
    </source>
</evidence>